<dbReference type="PANTHER" id="PTHR43794:SF5">
    <property type="entry name" value="CHLOROHYDROLASE FAMILY PROTEIN"/>
    <property type="match status" value="1"/>
</dbReference>
<keyword evidence="4" id="KW-1185">Reference proteome</keyword>
<dbReference type="RefSeq" id="WP_137099007.1">
    <property type="nucleotide sequence ID" value="NZ_CP039865.1"/>
</dbReference>
<gene>
    <name evidence="3" type="ORF">E8L99_07790</name>
</gene>
<dbReference type="OrthoDB" id="9766983at2"/>
<dbReference type="Gene3D" id="3.20.20.140">
    <property type="entry name" value="Metal-dependent hydrolases"/>
    <property type="match status" value="1"/>
</dbReference>
<reference evidence="3 4" key="1">
    <citation type="submission" date="2019-04" db="EMBL/GenBank/DDBJ databases">
        <title>Phreatobacter aquaticus sp. nov.</title>
        <authorList>
            <person name="Choi A."/>
            <person name="Baek K."/>
        </authorList>
    </citation>
    <scope>NUCLEOTIDE SEQUENCE [LARGE SCALE GENOMIC DNA]</scope>
    <source>
        <strain evidence="3 4">NMCR1094</strain>
    </source>
</reference>
<dbReference type="GO" id="GO:0016810">
    <property type="term" value="F:hydrolase activity, acting on carbon-nitrogen (but not peptide) bonds"/>
    <property type="evidence" value="ECO:0007669"/>
    <property type="project" value="InterPro"/>
</dbReference>
<dbReference type="Pfam" id="PF01979">
    <property type="entry name" value="Amidohydro_1"/>
    <property type="match status" value="1"/>
</dbReference>
<feature type="domain" description="Amidohydrolase-related" evidence="2">
    <location>
        <begin position="54"/>
        <end position="418"/>
    </location>
</feature>
<dbReference type="SUPFAM" id="SSF51338">
    <property type="entry name" value="Composite domain of metallo-dependent hydrolases"/>
    <property type="match status" value="1"/>
</dbReference>
<dbReference type="InterPro" id="IPR011059">
    <property type="entry name" value="Metal-dep_hydrolase_composite"/>
</dbReference>
<sequence>MTKTLITCGWIVSMDPAIGDLKGGQILVEDDRIAAVGRDLVVDADEVIDAPSMIAMPGLVNAHMHTWQTGLRAIGCEWAHGEYFKYLHGGMATQYGPEDNYLGNLIGALNQIDGGCTTLNDYCHNITSTEQAERSIDALKDSGIRAVFTMGAGKLPPAREAIEPFEKRINPRTRVDHIRRRLASNDALITMALGVAGPHWAEMEPTRVNLRLAREMGLRSSSHATKRPELAVDPRGYYPLLDEGLVGEDHSVVHGNYLSDDELKRLVDAGVTICATVQTELRGYAGDPLVGRVRALGGLPALGIDVEPRVSGEMFREMQIALLYALSVCQRENVRDGKPPFSAVPIRSREALAWATMGGAKALGLDHMIGTLTPGKKADIVLLDGDDLNLFPVHDPILSIVEQANQGNVHTVMIDGVIAKRDRKLVFPETVRRQRMAELATSVDRIMAEAAYVPFGR</sequence>
<accession>A0A4D7QIP5</accession>
<comment type="similarity">
    <text evidence="1">Belongs to the metallo-dependent hydrolases superfamily. ATZ/TRZ family.</text>
</comment>
<evidence type="ECO:0000313" key="4">
    <source>
        <dbReference type="Proteomes" id="UP000298588"/>
    </source>
</evidence>
<dbReference type="InterPro" id="IPR006680">
    <property type="entry name" value="Amidohydro-rel"/>
</dbReference>
<dbReference type="InterPro" id="IPR050287">
    <property type="entry name" value="MTA/SAH_deaminase"/>
</dbReference>
<dbReference type="Gene3D" id="2.30.40.10">
    <property type="entry name" value="Urease, subunit C, domain 1"/>
    <property type="match status" value="1"/>
</dbReference>
<dbReference type="PANTHER" id="PTHR43794">
    <property type="entry name" value="AMINOHYDROLASE SSNA-RELATED"/>
    <property type="match status" value="1"/>
</dbReference>
<dbReference type="NCBIfam" id="NF006056">
    <property type="entry name" value="PRK08204.1"/>
    <property type="match status" value="1"/>
</dbReference>
<dbReference type="EMBL" id="CP039865">
    <property type="protein sequence ID" value="QCK85673.1"/>
    <property type="molecule type" value="Genomic_DNA"/>
</dbReference>
<dbReference type="KEGG" id="paqt:E8L99_07790"/>
<organism evidence="3 4">
    <name type="scientific">Phreatobacter aquaticus</name>
    <dbReference type="NCBI Taxonomy" id="2570229"/>
    <lineage>
        <taxon>Bacteria</taxon>
        <taxon>Pseudomonadati</taxon>
        <taxon>Pseudomonadota</taxon>
        <taxon>Alphaproteobacteria</taxon>
        <taxon>Hyphomicrobiales</taxon>
        <taxon>Phreatobacteraceae</taxon>
        <taxon>Phreatobacter</taxon>
    </lineage>
</organism>
<dbReference type="Proteomes" id="UP000298588">
    <property type="component" value="Chromosome"/>
</dbReference>
<dbReference type="AlphaFoldDB" id="A0A4D7QIP5"/>
<name>A0A4D7QIP5_9HYPH</name>
<evidence type="ECO:0000256" key="1">
    <source>
        <dbReference type="ARBA" id="ARBA00006745"/>
    </source>
</evidence>
<evidence type="ECO:0000313" key="3">
    <source>
        <dbReference type="EMBL" id="QCK85673.1"/>
    </source>
</evidence>
<proteinExistence type="inferred from homology"/>
<dbReference type="InterPro" id="IPR032466">
    <property type="entry name" value="Metal_Hydrolase"/>
</dbReference>
<evidence type="ECO:0000259" key="2">
    <source>
        <dbReference type="Pfam" id="PF01979"/>
    </source>
</evidence>
<protein>
    <recommendedName>
        <fullName evidence="2">Amidohydrolase-related domain-containing protein</fullName>
    </recommendedName>
</protein>
<dbReference type="SUPFAM" id="SSF51556">
    <property type="entry name" value="Metallo-dependent hydrolases"/>
    <property type="match status" value="1"/>
</dbReference>